<dbReference type="EMBL" id="JADBGQ010000008">
    <property type="protein sequence ID" value="KAG5383095.1"/>
    <property type="molecule type" value="Genomic_DNA"/>
</dbReference>
<protein>
    <submittedName>
        <fullName evidence="1">Uncharacterized protein</fullName>
    </submittedName>
</protein>
<comment type="caution">
    <text evidence="1">The sequence shown here is derived from an EMBL/GenBank/DDBJ whole genome shotgun (WGS) entry which is preliminary data.</text>
</comment>
<reference evidence="1 2" key="1">
    <citation type="submission" date="2021-03" db="EMBL/GenBank/DDBJ databases">
        <authorList>
            <person name="King G.J."/>
            <person name="Bancroft I."/>
            <person name="Baten A."/>
            <person name="Bloomfield J."/>
            <person name="Borpatragohain P."/>
            <person name="He Z."/>
            <person name="Irish N."/>
            <person name="Irwin J."/>
            <person name="Liu K."/>
            <person name="Mauleon R.P."/>
            <person name="Moore J."/>
            <person name="Morris R."/>
            <person name="Ostergaard L."/>
            <person name="Wang B."/>
            <person name="Wells R."/>
        </authorList>
    </citation>
    <scope>NUCLEOTIDE SEQUENCE [LARGE SCALE GENOMIC DNA]</scope>
    <source>
        <strain evidence="1">R-o-18</strain>
        <tissue evidence="1">Leaf</tissue>
    </source>
</reference>
<accession>A0ABQ7LBY8</accession>
<evidence type="ECO:0000313" key="2">
    <source>
        <dbReference type="Proteomes" id="UP000823674"/>
    </source>
</evidence>
<dbReference type="Proteomes" id="UP000823674">
    <property type="component" value="Chromosome A09"/>
</dbReference>
<name>A0ABQ7LBY8_BRACM</name>
<sequence length="153" mass="17449">MSAVSVWVLHRKHEVKRHRGRVTTGIHMDQEEQFKVELFESITKRNKFREFSKSSYQETKSKCCWYCHKRAQEGLSYRELKFLVKSGTVVGVYISGRGGVMQVRELQVSTTESVSGIVTGFVMESPKGRSMNKFGTTQGCEVLGKILNKMCVC</sequence>
<keyword evidence="2" id="KW-1185">Reference proteome</keyword>
<evidence type="ECO:0000313" key="1">
    <source>
        <dbReference type="EMBL" id="KAG5383095.1"/>
    </source>
</evidence>
<organism evidence="1 2">
    <name type="scientific">Brassica rapa subsp. trilocularis</name>
    <dbReference type="NCBI Taxonomy" id="1813537"/>
    <lineage>
        <taxon>Eukaryota</taxon>
        <taxon>Viridiplantae</taxon>
        <taxon>Streptophyta</taxon>
        <taxon>Embryophyta</taxon>
        <taxon>Tracheophyta</taxon>
        <taxon>Spermatophyta</taxon>
        <taxon>Magnoliopsida</taxon>
        <taxon>eudicotyledons</taxon>
        <taxon>Gunneridae</taxon>
        <taxon>Pentapetalae</taxon>
        <taxon>rosids</taxon>
        <taxon>malvids</taxon>
        <taxon>Brassicales</taxon>
        <taxon>Brassicaceae</taxon>
        <taxon>Brassiceae</taxon>
        <taxon>Brassica</taxon>
    </lineage>
</organism>
<gene>
    <name evidence="1" type="primary">A09g503500.1_BraROA</name>
    <name evidence="1" type="ORF">IGI04_034565</name>
</gene>
<proteinExistence type="predicted"/>